<keyword evidence="2 4" id="KW-0689">Ribosomal protein</keyword>
<sequence>MIYPLLSPYSKVTKKRRNNGCAKKGHHHVQTVNCTNCAFCMPRNEIIKKLGCFQMSVFNAYVLPKLYVKLHYHVSCTIHNKVARNHSPEAQKDCTPPPQFRPVVATPQPPQKPT</sequence>
<comment type="similarity">
    <text evidence="1 4">Belongs to the eukaryotic ribosomal protein eS26 family.</text>
</comment>
<accession>A0A811XYJ1</accession>
<evidence type="ECO:0000313" key="6">
    <source>
        <dbReference type="EMBL" id="CAD7670550.1"/>
    </source>
</evidence>
<evidence type="ECO:0000256" key="1">
    <source>
        <dbReference type="ARBA" id="ARBA00008596"/>
    </source>
</evidence>
<comment type="caution">
    <text evidence="6">The sequence shown here is derived from an EMBL/GenBank/DDBJ whole genome shotgun (WGS) entry which is preliminary data.</text>
</comment>
<dbReference type="InterPro" id="IPR038551">
    <property type="entry name" value="Ribosomal_eS26_sf"/>
</dbReference>
<dbReference type="AlphaFoldDB" id="A0A811XYJ1"/>
<dbReference type="GO" id="GO:0006412">
    <property type="term" value="P:translation"/>
    <property type="evidence" value="ECO:0007669"/>
    <property type="project" value="InterPro"/>
</dbReference>
<evidence type="ECO:0000313" key="7">
    <source>
        <dbReference type="Proteomes" id="UP000645828"/>
    </source>
</evidence>
<evidence type="ECO:0000256" key="4">
    <source>
        <dbReference type="RuleBase" id="RU363128"/>
    </source>
</evidence>
<evidence type="ECO:0000256" key="3">
    <source>
        <dbReference type="ARBA" id="ARBA00023274"/>
    </source>
</evidence>
<dbReference type="InterPro" id="IPR000892">
    <property type="entry name" value="Ribosomal_eS26"/>
</dbReference>
<dbReference type="PANTHER" id="PTHR12538:SF15">
    <property type="entry name" value="40S RIBOSOMAL PROTEIN S26"/>
    <property type="match status" value="1"/>
</dbReference>
<protein>
    <recommendedName>
        <fullName evidence="4">40S ribosomal protein S26</fullName>
    </recommendedName>
</protein>
<dbReference type="EMBL" id="CAJHUB010000659">
    <property type="protein sequence ID" value="CAD7670550.1"/>
    <property type="molecule type" value="Genomic_DNA"/>
</dbReference>
<keyword evidence="7" id="KW-1185">Reference proteome</keyword>
<name>A0A811XYJ1_NYCPR</name>
<dbReference type="GO" id="GO:0003729">
    <property type="term" value="F:mRNA binding"/>
    <property type="evidence" value="ECO:0007669"/>
    <property type="project" value="TreeGrafter"/>
</dbReference>
<dbReference type="GO" id="GO:0003735">
    <property type="term" value="F:structural constituent of ribosome"/>
    <property type="evidence" value="ECO:0007669"/>
    <property type="project" value="InterPro"/>
</dbReference>
<evidence type="ECO:0000256" key="5">
    <source>
        <dbReference type="SAM" id="MobiDB-lite"/>
    </source>
</evidence>
<dbReference type="Gene3D" id="3.30.1740.20">
    <property type="entry name" value="Ribosomal protein S26e"/>
    <property type="match status" value="1"/>
</dbReference>
<dbReference type="Pfam" id="PF01283">
    <property type="entry name" value="Ribosomal_S26e"/>
    <property type="match status" value="1"/>
</dbReference>
<gene>
    <name evidence="6" type="ORF">NYPRO_LOCUS3345</name>
</gene>
<dbReference type="Proteomes" id="UP000645828">
    <property type="component" value="Unassembled WGS sequence"/>
</dbReference>
<dbReference type="PANTHER" id="PTHR12538">
    <property type="entry name" value="40S RIBOSOMAL PROTEIN S26"/>
    <property type="match status" value="1"/>
</dbReference>
<evidence type="ECO:0000256" key="2">
    <source>
        <dbReference type="ARBA" id="ARBA00022980"/>
    </source>
</evidence>
<dbReference type="GO" id="GO:0022627">
    <property type="term" value="C:cytosolic small ribosomal subunit"/>
    <property type="evidence" value="ECO:0007669"/>
    <property type="project" value="TreeGrafter"/>
</dbReference>
<organism evidence="6 7">
    <name type="scientific">Nyctereutes procyonoides</name>
    <name type="common">Raccoon dog</name>
    <name type="synonym">Canis procyonoides</name>
    <dbReference type="NCBI Taxonomy" id="34880"/>
    <lineage>
        <taxon>Eukaryota</taxon>
        <taxon>Metazoa</taxon>
        <taxon>Chordata</taxon>
        <taxon>Craniata</taxon>
        <taxon>Vertebrata</taxon>
        <taxon>Euteleostomi</taxon>
        <taxon>Mammalia</taxon>
        <taxon>Eutheria</taxon>
        <taxon>Laurasiatheria</taxon>
        <taxon>Carnivora</taxon>
        <taxon>Caniformia</taxon>
        <taxon>Canidae</taxon>
        <taxon>Nyctereutes</taxon>
    </lineage>
</organism>
<proteinExistence type="inferred from homology"/>
<reference evidence="6" key="1">
    <citation type="submission" date="2020-12" db="EMBL/GenBank/DDBJ databases">
        <authorList>
            <consortium name="Molecular Ecology Group"/>
        </authorList>
    </citation>
    <scope>NUCLEOTIDE SEQUENCE</scope>
    <source>
        <strain evidence="6">TBG_1078</strain>
    </source>
</reference>
<keyword evidence="3 4" id="KW-0687">Ribonucleoprotein</keyword>
<feature type="region of interest" description="Disordered" evidence="5">
    <location>
        <begin position="87"/>
        <end position="114"/>
    </location>
</feature>